<evidence type="ECO:0000313" key="1">
    <source>
        <dbReference type="EMBL" id="AMQ18648.1"/>
    </source>
</evidence>
<dbReference type="STRING" id="53952.A0127_05435"/>
<organism evidence="1 2">
    <name type="scientific">Thermococcus peptonophilus</name>
    <dbReference type="NCBI Taxonomy" id="53952"/>
    <lineage>
        <taxon>Archaea</taxon>
        <taxon>Methanobacteriati</taxon>
        <taxon>Methanobacteriota</taxon>
        <taxon>Thermococci</taxon>
        <taxon>Thermococcales</taxon>
        <taxon>Thermococcaceae</taxon>
        <taxon>Thermococcus</taxon>
    </lineage>
</organism>
<dbReference type="EMBL" id="CP014750">
    <property type="protein sequence ID" value="AMQ18648.1"/>
    <property type="molecule type" value="Genomic_DNA"/>
</dbReference>
<protein>
    <submittedName>
        <fullName evidence="1">Uncharacterized protein</fullName>
    </submittedName>
</protein>
<dbReference type="Proteomes" id="UP000073604">
    <property type="component" value="Chromosome"/>
</dbReference>
<proteinExistence type="predicted"/>
<keyword evidence="2" id="KW-1185">Reference proteome</keyword>
<evidence type="ECO:0000313" key="2">
    <source>
        <dbReference type="Proteomes" id="UP000073604"/>
    </source>
</evidence>
<dbReference type="AlphaFoldDB" id="A0A142CV46"/>
<reference evidence="2" key="1">
    <citation type="submission" date="2016-03" db="EMBL/GenBank/DDBJ databases">
        <authorList>
            <person name="Oger P.M."/>
        </authorList>
    </citation>
    <scope>NUCLEOTIDE SEQUENCE [LARGE SCALE GENOMIC DNA]</scope>
    <source>
        <strain evidence="2">OG-1</strain>
    </source>
</reference>
<name>A0A142CV46_9EURY</name>
<sequence>MERKKLKIYIPGIKFPSQDRRVSPPTSLLTPFLRTGGSAPHKLGNAVSQTIPSFLNTGGALLPATF</sequence>
<accession>A0A142CV46</accession>
<dbReference type="KEGG" id="tpep:A0127_05435"/>
<gene>
    <name evidence="1" type="ORF">A0127_05435</name>
</gene>